<reference evidence="1" key="1">
    <citation type="journal article" date="2020" name="Fungal Divers.">
        <title>Resolving the Mortierellaceae phylogeny through synthesis of multi-gene phylogenetics and phylogenomics.</title>
        <authorList>
            <person name="Vandepol N."/>
            <person name="Liber J."/>
            <person name="Desiro A."/>
            <person name="Na H."/>
            <person name="Kennedy M."/>
            <person name="Barry K."/>
            <person name="Grigoriev I.V."/>
            <person name="Miller A.N."/>
            <person name="O'Donnell K."/>
            <person name="Stajich J.E."/>
            <person name="Bonito G."/>
        </authorList>
    </citation>
    <scope>NUCLEOTIDE SEQUENCE</scope>
    <source>
        <strain evidence="1">KOD1015</strain>
    </source>
</reference>
<gene>
    <name evidence="1" type="ORF">BGW38_010557</name>
</gene>
<sequence length="235" mass="26989">MEQQYFGLEDPRDKYRLYDTVTSTLDEEKMVYRKQTSSLGEHDRVAFVPMQLNSSFTRIIRWCDGIDLRAHEITFTENKPSWDDCVVDYRSGALSQREFMTAYRHMNNGMDGGMDSVQVHVFDPMDAYAPHGAAACRCCEKPQYSPFRVIVDFFKSMRNVESEKSRTRGHNSKLRILKIVALVVVNTILVIKAVQIYQERVAGPPSHWPKDMETYPGGVIWHDSQTATPSLVPTI</sequence>
<dbReference type="Proteomes" id="UP000780801">
    <property type="component" value="Unassembled WGS sequence"/>
</dbReference>
<organism evidence="1 2">
    <name type="scientific">Lunasporangiospora selenospora</name>
    <dbReference type="NCBI Taxonomy" id="979761"/>
    <lineage>
        <taxon>Eukaryota</taxon>
        <taxon>Fungi</taxon>
        <taxon>Fungi incertae sedis</taxon>
        <taxon>Mucoromycota</taxon>
        <taxon>Mortierellomycotina</taxon>
        <taxon>Mortierellomycetes</taxon>
        <taxon>Mortierellales</taxon>
        <taxon>Mortierellaceae</taxon>
        <taxon>Lunasporangiospora</taxon>
    </lineage>
</organism>
<name>A0A9P6KFG4_9FUNG</name>
<dbReference type="AlphaFoldDB" id="A0A9P6KFG4"/>
<evidence type="ECO:0000313" key="1">
    <source>
        <dbReference type="EMBL" id="KAF9582938.1"/>
    </source>
</evidence>
<dbReference type="OrthoDB" id="422827at2759"/>
<accession>A0A9P6KFG4</accession>
<protein>
    <submittedName>
        <fullName evidence="1">Uncharacterized protein</fullName>
    </submittedName>
</protein>
<comment type="caution">
    <text evidence="1">The sequence shown here is derived from an EMBL/GenBank/DDBJ whole genome shotgun (WGS) entry which is preliminary data.</text>
</comment>
<dbReference type="EMBL" id="JAABOA010000865">
    <property type="protein sequence ID" value="KAF9582938.1"/>
    <property type="molecule type" value="Genomic_DNA"/>
</dbReference>
<evidence type="ECO:0000313" key="2">
    <source>
        <dbReference type="Proteomes" id="UP000780801"/>
    </source>
</evidence>
<proteinExistence type="predicted"/>
<keyword evidence="2" id="KW-1185">Reference proteome</keyword>